<keyword evidence="1" id="KW-1133">Transmembrane helix</keyword>
<comment type="caution">
    <text evidence="2">The sequence shown here is derived from an EMBL/GenBank/DDBJ whole genome shotgun (WGS) entry which is preliminary data.</text>
</comment>
<keyword evidence="1" id="KW-0812">Transmembrane</keyword>
<evidence type="ECO:0000256" key="1">
    <source>
        <dbReference type="SAM" id="Phobius"/>
    </source>
</evidence>
<reference evidence="2 3" key="1">
    <citation type="submission" date="2017-05" db="EMBL/GenBank/DDBJ databases">
        <title>Bifidobacterium vansinderenii sp. nov.</title>
        <authorList>
            <person name="Lugli G.A."/>
            <person name="Duranti S."/>
            <person name="Mangifesta M."/>
        </authorList>
    </citation>
    <scope>NUCLEOTIDE SEQUENCE [LARGE SCALE GENOMIC DNA]</scope>
    <source>
        <strain evidence="2 3">Tam10B</strain>
    </source>
</reference>
<proteinExistence type="predicted"/>
<evidence type="ECO:0000313" key="2">
    <source>
        <dbReference type="EMBL" id="OXM99895.1"/>
    </source>
</evidence>
<name>A0A229VWI5_9BIFI</name>
<dbReference type="Proteomes" id="UP000215433">
    <property type="component" value="Unassembled WGS sequence"/>
</dbReference>
<keyword evidence="1" id="KW-0472">Membrane</keyword>
<dbReference type="EMBL" id="NEWD01000027">
    <property type="protein sequence ID" value="OXM99895.1"/>
    <property type="molecule type" value="Genomic_DNA"/>
</dbReference>
<accession>A0A229VWI5</accession>
<dbReference type="AlphaFoldDB" id="A0A229VWI5"/>
<organism evidence="2 3">
    <name type="scientific">Bifidobacterium vansinderenii</name>
    <dbReference type="NCBI Taxonomy" id="1984871"/>
    <lineage>
        <taxon>Bacteria</taxon>
        <taxon>Bacillati</taxon>
        <taxon>Actinomycetota</taxon>
        <taxon>Actinomycetes</taxon>
        <taxon>Bifidobacteriales</taxon>
        <taxon>Bifidobacteriaceae</taxon>
        <taxon>Bifidobacterium</taxon>
    </lineage>
</organism>
<dbReference type="RefSeq" id="WP_093960989.1">
    <property type="nucleotide sequence ID" value="NZ_NEWD01000027.1"/>
</dbReference>
<gene>
    <name evidence="2" type="ORF">Tam10B_1858</name>
</gene>
<sequence length="67" mass="7112">MIALLTIGIAITIVLGFGVPIWLLVSKSEGLIDMMLAIIITLTGWAVVAMVLLISYSIADKIMPLIG</sequence>
<evidence type="ECO:0000313" key="3">
    <source>
        <dbReference type="Proteomes" id="UP000215433"/>
    </source>
</evidence>
<feature type="transmembrane region" description="Helical" evidence="1">
    <location>
        <begin position="37"/>
        <end position="59"/>
    </location>
</feature>
<protein>
    <submittedName>
        <fullName evidence="2">Uncharacterized protein</fullName>
    </submittedName>
</protein>
<feature type="transmembrane region" description="Helical" evidence="1">
    <location>
        <begin position="6"/>
        <end position="25"/>
    </location>
</feature>
<keyword evidence="3" id="KW-1185">Reference proteome</keyword>